<evidence type="ECO:0000313" key="4">
    <source>
        <dbReference type="Proteomes" id="UP000664256"/>
    </source>
</evidence>
<feature type="domain" description="Rolling Circle replication initiation protein N-terminal" evidence="2">
    <location>
        <begin position="10"/>
        <end position="100"/>
    </location>
</feature>
<protein>
    <submittedName>
        <fullName evidence="3">Replication initiation factor domain-containing protein</fullName>
    </submittedName>
</protein>
<dbReference type="Pfam" id="PF02486">
    <property type="entry name" value="Rep_trans"/>
    <property type="match status" value="1"/>
</dbReference>
<keyword evidence="4" id="KW-1185">Reference proteome</keyword>
<evidence type="ECO:0000259" key="1">
    <source>
        <dbReference type="Pfam" id="PF02486"/>
    </source>
</evidence>
<feature type="domain" description="Replication initiation protein-like C-terminal" evidence="1">
    <location>
        <begin position="107"/>
        <end position="305"/>
    </location>
</feature>
<dbReference type="GO" id="GO:0003743">
    <property type="term" value="F:translation initiation factor activity"/>
    <property type="evidence" value="ECO:0007669"/>
    <property type="project" value="UniProtKB-KW"/>
</dbReference>
<dbReference type="Proteomes" id="UP000664256">
    <property type="component" value="Unassembled WGS sequence"/>
</dbReference>
<dbReference type="InterPro" id="IPR003491">
    <property type="entry name" value="REP-like_C"/>
</dbReference>
<organism evidence="3 4">
    <name type="scientific">Candidatus Enterococcus myersii</name>
    <dbReference type="NCBI Taxonomy" id="2815322"/>
    <lineage>
        <taxon>Bacteria</taxon>
        <taxon>Bacillati</taxon>
        <taxon>Bacillota</taxon>
        <taxon>Bacilli</taxon>
        <taxon>Lactobacillales</taxon>
        <taxon>Enterococcaceae</taxon>
        <taxon>Enterococcus</taxon>
    </lineage>
</organism>
<evidence type="ECO:0000313" key="3">
    <source>
        <dbReference type="EMBL" id="MBO0449171.1"/>
    </source>
</evidence>
<accession>A0ABS3H6T6</accession>
<evidence type="ECO:0000259" key="2">
    <source>
        <dbReference type="Pfam" id="PF18106"/>
    </source>
</evidence>
<dbReference type="InterPro" id="IPR040819">
    <property type="entry name" value="Rol_Rep_N"/>
</dbReference>
<comment type="caution">
    <text evidence="3">The sequence shown here is derived from an EMBL/GenBank/DDBJ whole genome shotgun (WGS) entry which is preliminary data.</text>
</comment>
<name>A0ABS3H6T6_9ENTE</name>
<gene>
    <name evidence="3" type="ORF">JZO76_06425</name>
</gene>
<dbReference type="Pfam" id="PF18106">
    <property type="entry name" value="Rol_Rep_N"/>
    <property type="match status" value="1"/>
</dbReference>
<dbReference type="RefSeq" id="WP_206903333.1">
    <property type="nucleotide sequence ID" value="NZ_JAFLVT010000008.1"/>
</dbReference>
<sequence length="343" mass="39827">MVHQSLQSNECLIDYLRFSLSNSSLEMISSLLGIPLTEFTSEMRGSPYPTYDSQLSFANIVLHKSDRHGNLLVDLSGQGCRQYEEYMSSIDGWHWQKFLATILEMGGKITRIDLALDIFDATSPSVQKLEKYVKNGLLSSQSRNFREINSGKISDGSLTGFTLYIGANPQLLRIYDKRQERQDQLGEIVTVEKWVRWELELSGQKSIQAVRKLARGTPLNAVIRGILASHYCFKSKPKRDPDYHNKARWKNMRWWNQFIKAMPKIPLRVIREKPTLNQTKNWLEQSTSKSLAMIHESFRRAYSHEHANLYVQELLANGRKKLKERDYTLIEQKVMELENEDSY</sequence>
<dbReference type="EMBL" id="JAFLVT010000008">
    <property type="protein sequence ID" value="MBO0449171.1"/>
    <property type="molecule type" value="Genomic_DNA"/>
</dbReference>
<keyword evidence="3" id="KW-0396">Initiation factor</keyword>
<proteinExistence type="predicted"/>
<keyword evidence="3" id="KW-0648">Protein biosynthesis</keyword>
<reference evidence="3 4" key="1">
    <citation type="submission" date="2021-03" db="EMBL/GenBank/DDBJ databases">
        <title>Enterococcal diversity collection.</title>
        <authorList>
            <person name="Gilmore M.S."/>
            <person name="Schwartzman J."/>
            <person name="Van Tyne D."/>
            <person name="Martin M."/>
            <person name="Earl A.M."/>
            <person name="Manson A.L."/>
            <person name="Straub T."/>
            <person name="Salamzade R."/>
            <person name="Saavedra J."/>
            <person name="Lebreton F."/>
            <person name="Prichula J."/>
            <person name="Schaufler K."/>
            <person name="Gaca A."/>
            <person name="Sgardioli B."/>
            <person name="Wagenaar J."/>
            <person name="Strong T."/>
        </authorList>
    </citation>
    <scope>NUCLEOTIDE SEQUENCE [LARGE SCALE GENOMIC DNA]</scope>
    <source>
        <strain evidence="3 4">MJM12</strain>
    </source>
</reference>